<dbReference type="Bgee" id="ENSLOCG00000001089">
    <property type="expression patterns" value="Expressed in heart and 9 other cell types or tissues"/>
</dbReference>
<dbReference type="Ensembl" id="ENSLOCT00000001233.1">
    <property type="protein sequence ID" value="ENSLOCP00000001229.1"/>
    <property type="gene ID" value="ENSLOCG00000001089.1"/>
</dbReference>
<sequence>MFLWTGSRTAQGPGPERRTIYQKIREHDLLDKRKTVTALRAGEDRAMLLGISMMGFSVMTYFLLGITVVRSYTESIWTGESNCTVLNSSIVADVNCSYSCGSDCWKGSRYPCLQVFVMLNSSGKAARLSHNEEMQELNPECFFVPKCRKDYSVAQTIIRNISERLKVHQHFPCYYDPGEGQASVLLTRLHGRRAVLLSLLWPSCTLLGGALIVALVKLTQHLSILCEHINKIKR</sequence>
<evidence type="ECO:0000256" key="9">
    <source>
        <dbReference type="ARBA" id="ARBA00061392"/>
    </source>
</evidence>
<dbReference type="Pfam" id="PF09303">
    <property type="entry name" value="KcnmB2_inactiv"/>
    <property type="match status" value="1"/>
</dbReference>
<dbReference type="InterPro" id="IPR015382">
    <property type="entry name" value="KCNMB2_ball_chain_dom"/>
</dbReference>
<evidence type="ECO:0000256" key="8">
    <source>
        <dbReference type="ARBA" id="ARBA00023303"/>
    </source>
</evidence>
<dbReference type="PANTHER" id="PTHR10258:SF5">
    <property type="entry name" value="CALCIUM-ACTIVATED POTASSIUM CHANNEL SUBUNIT BETA-2"/>
    <property type="match status" value="1"/>
</dbReference>
<evidence type="ECO:0000256" key="5">
    <source>
        <dbReference type="ARBA" id="ARBA00023065"/>
    </source>
</evidence>
<dbReference type="HOGENOM" id="CLU_085739_1_1_1"/>
<organism evidence="20 21">
    <name type="scientific">Lepisosteus oculatus</name>
    <name type="common">Spotted gar</name>
    <dbReference type="NCBI Taxonomy" id="7918"/>
    <lineage>
        <taxon>Eukaryota</taxon>
        <taxon>Metazoa</taxon>
        <taxon>Chordata</taxon>
        <taxon>Craniata</taxon>
        <taxon>Vertebrata</taxon>
        <taxon>Euteleostomi</taxon>
        <taxon>Actinopterygii</taxon>
        <taxon>Neopterygii</taxon>
        <taxon>Holostei</taxon>
        <taxon>Semionotiformes</taxon>
        <taxon>Lepisosteidae</taxon>
        <taxon>Lepisosteus</taxon>
    </lineage>
</organism>
<comment type="similarity">
    <text evidence="9">Belongs to the KCNMB (TC 8.A.14.1) family. KCNMB2 subfamily.</text>
</comment>
<evidence type="ECO:0000313" key="20">
    <source>
        <dbReference type="Ensembl" id="ENSLOCP00000001229.1"/>
    </source>
</evidence>
<dbReference type="GO" id="GO:0015459">
    <property type="term" value="F:potassium channel regulator activity"/>
    <property type="evidence" value="ECO:0000318"/>
    <property type="project" value="GO_Central"/>
</dbReference>
<evidence type="ECO:0000313" key="21">
    <source>
        <dbReference type="Proteomes" id="UP000018468"/>
    </source>
</evidence>
<dbReference type="GO" id="GO:0015269">
    <property type="term" value="F:calcium-activated potassium channel activity"/>
    <property type="evidence" value="ECO:0000318"/>
    <property type="project" value="GO_Central"/>
</dbReference>
<dbReference type="FunFam" id="4.10.81.20:FF:000001">
    <property type="entry name" value="Calcium-activated potassium channel beta 2 subunit"/>
    <property type="match status" value="1"/>
</dbReference>
<evidence type="ECO:0000256" key="2">
    <source>
        <dbReference type="ARBA" id="ARBA00022448"/>
    </source>
</evidence>
<dbReference type="GeneTree" id="ENSGT00950000183039"/>
<dbReference type="PANTHER" id="PTHR10258">
    <property type="entry name" value="CALCIUM-ACTIVATED POTASSIUM CHANNEL SUBUNIT BETA"/>
    <property type="match status" value="1"/>
</dbReference>
<comment type="subcellular location">
    <subcellularLocation>
        <location evidence="1">Membrane</location>
        <topology evidence="1">Multi-pass membrane protein</topology>
    </subcellularLocation>
</comment>
<reference evidence="20" key="3">
    <citation type="submission" date="2025-09" db="UniProtKB">
        <authorList>
            <consortium name="Ensembl"/>
        </authorList>
    </citation>
    <scope>IDENTIFICATION</scope>
</reference>
<feature type="transmembrane region" description="Helical" evidence="18">
    <location>
        <begin position="194"/>
        <end position="216"/>
    </location>
</feature>
<dbReference type="InterPro" id="IPR037096">
    <property type="entry name" value="KCNMB2_ball/chain_dom_sf"/>
</dbReference>
<name>W5LYM2_LEPOC</name>
<keyword evidence="3 18" id="KW-0812">Transmembrane</keyword>
<keyword evidence="7" id="KW-0325">Glycoprotein</keyword>
<evidence type="ECO:0000256" key="18">
    <source>
        <dbReference type="SAM" id="Phobius"/>
    </source>
</evidence>
<dbReference type="Gene3D" id="4.10.81.20">
    <property type="entry name" value="KCNMB2, ball/chain domain"/>
    <property type="match status" value="1"/>
</dbReference>
<evidence type="ECO:0000256" key="7">
    <source>
        <dbReference type="ARBA" id="ARBA00023180"/>
    </source>
</evidence>
<evidence type="ECO:0000256" key="14">
    <source>
        <dbReference type="ARBA" id="ARBA00078705"/>
    </source>
</evidence>
<dbReference type="OMA" id="ACYSDPE"/>
<reference evidence="21" key="1">
    <citation type="submission" date="2011-12" db="EMBL/GenBank/DDBJ databases">
        <title>The Draft Genome of Lepisosteus oculatus.</title>
        <authorList>
            <consortium name="The Broad Institute Genome Assembly &amp; Analysis Group"/>
            <consortium name="Computational R&amp;D Group"/>
            <consortium name="and Sequencing Platform"/>
            <person name="Di Palma F."/>
            <person name="Alfoldi J."/>
            <person name="Johnson J."/>
            <person name="Berlin A."/>
            <person name="Gnerre S."/>
            <person name="Jaffe D."/>
            <person name="MacCallum I."/>
            <person name="Young S."/>
            <person name="Walker B.J."/>
            <person name="Lander E.S."/>
            <person name="Lindblad-Toh K."/>
        </authorList>
    </citation>
    <scope>NUCLEOTIDE SEQUENCE [LARGE SCALE GENOMIC DNA]</scope>
</reference>
<evidence type="ECO:0000256" key="4">
    <source>
        <dbReference type="ARBA" id="ARBA00022989"/>
    </source>
</evidence>
<evidence type="ECO:0000256" key="12">
    <source>
        <dbReference type="ARBA" id="ARBA00076291"/>
    </source>
</evidence>
<evidence type="ECO:0000256" key="1">
    <source>
        <dbReference type="ARBA" id="ARBA00004141"/>
    </source>
</evidence>
<evidence type="ECO:0000256" key="15">
    <source>
        <dbReference type="ARBA" id="ARBA00081303"/>
    </source>
</evidence>
<feature type="domain" description="KCNMB2 ball/chain" evidence="19">
    <location>
        <begin position="1"/>
        <end position="31"/>
    </location>
</feature>
<comment type="subunit">
    <text evidence="10">Interacts with KCNMA1 tetramer. There are probably 4 molecules of KCMNB2 per KCNMA1 tetramer.</text>
</comment>
<reference evidence="20" key="2">
    <citation type="submission" date="2025-08" db="UniProtKB">
        <authorList>
            <consortium name="Ensembl"/>
        </authorList>
    </citation>
    <scope>IDENTIFICATION</scope>
</reference>
<dbReference type="eggNOG" id="ENOG502QSCP">
    <property type="taxonomic scope" value="Eukaryota"/>
</dbReference>
<keyword evidence="8" id="KW-0407">Ion channel</keyword>
<dbReference type="AlphaFoldDB" id="W5LYM2"/>
<keyword evidence="2" id="KW-0813">Transport</keyword>
<evidence type="ECO:0000256" key="17">
    <source>
        <dbReference type="ARBA" id="ARBA00084024"/>
    </source>
</evidence>
<dbReference type="GO" id="GO:0005513">
    <property type="term" value="P:detection of calcium ion"/>
    <property type="evidence" value="ECO:0000318"/>
    <property type="project" value="GO_Central"/>
</dbReference>
<dbReference type="Proteomes" id="UP000018468">
    <property type="component" value="Linkage group LG14"/>
</dbReference>
<dbReference type="EMBL" id="AHAT01022401">
    <property type="status" value="NOT_ANNOTATED_CDS"/>
    <property type="molecule type" value="Genomic_DNA"/>
</dbReference>
<evidence type="ECO:0000256" key="10">
    <source>
        <dbReference type="ARBA" id="ARBA00063403"/>
    </source>
</evidence>
<proteinExistence type="inferred from homology"/>
<dbReference type="Pfam" id="PF03185">
    <property type="entry name" value="CaKB"/>
    <property type="match status" value="1"/>
</dbReference>
<dbReference type="GO" id="GO:0008076">
    <property type="term" value="C:voltage-gated potassium channel complex"/>
    <property type="evidence" value="ECO:0000318"/>
    <property type="project" value="GO_Central"/>
</dbReference>
<dbReference type="InParanoid" id="W5LYM2"/>
<keyword evidence="21" id="KW-1185">Reference proteome</keyword>
<keyword evidence="4 18" id="KW-1133">Transmembrane helix</keyword>
<dbReference type="InterPro" id="IPR003930">
    <property type="entry name" value="K_chnl_Ca-activ_BK_bsu"/>
</dbReference>
<dbReference type="PRINTS" id="PR01450">
    <property type="entry name" value="BKCHANNELB"/>
</dbReference>
<feature type="transmembrane region" description="Helical" evidence="18">
    <location>
        <begin position="46"/>
        <end position="69"/>
    </location>
</feature>
<evidence type="ECO:0000256" key="11">
    <source>
        <dbReference type="ARBA" id="ARBA00071510"/>
    </source>
</evidence>
<dbReference type="EMBL" id="AHAT01022400">
    <property type="status" value="NOT_ANNOTATED_CDS"/>
    <property type="molecule type" value="Genomic_DNA"/>
</dbReference>
<protein>
    <recommendedName>
        <fullName evidence="11">Calcium-activated potassium channel subunit beta-2</fullName>
    </recommendedName>
    <alternativeName>
        <fullName evidence="14">BK channel subunit beta-2</fullName>
    </alternativeName>
    <alternativeName>
        <fullName evidence="17">Calcium-activated potassium channel, subfamily M subunit beta-2</fullName>
    </alternativeName>
    <alternativeName>
        <fullName evidence="15">Charybdotoxin receptor subunit beta-2</fullName>
    </alternativeName>
    <alternativeName>
        <fullName evidence="13">K(VCA)beta-2</fullName>
    </alternativeName>
    <alternativeName>
        <fullName evidence="12">Maxi K channel subunit beta-2</fullName>
    </alternativeName>
    <alternativeName>
        <fullName evidence="16">Slo-beta-2</fullName>
    </alternativeName>
</protein>
<keyword evidence="6 18" id="KW-0472">Membrane</keyword>
<evidence type="ECO:0000256" key="3">
    <source>
        <dbReference type="ARBA" id="ARBA00022692"/>
    </source>
</evidence>
<evidence type="ECO:0000256" key="6">
    <source>
        <dbReference type="ARBA" id="ARBA00023136"/>
    </source>
</evidence>
<evidence type="ECO:0000256" key="16">
    <source>
        <dbReference type="ARBA" id="ARBA00082236"/>
    </source>
</evidence>
<evidence type="ECO:0000259" key="19">
    <source>
        <dbReference type="Pfam" id="PF09303"/>
    </source>
</evidence>
<evidence type="ECO:0000256" key="13">
    <source>
        <dbReference type="ARBA" id="ARBA00077819"/>
    </source>
</evidence>
<keyword evidence="5" id="KW-0406">Ion transport</keyword>
<accession>W5LYM2</accession>